<organism evidence="1 2">
    <name type="scientific">Bacillus mycoides</name>
    <dbReference type="NCBI Taxonomy" id="1405"/>
    <lineage>
        <taxon>Bacteria</taxon>
        <taxon>Bacillati</taxon>
        <taxon>Bacillota</taxon>
        <taxon>Bacilli</taxon>
        <taxon>Bacillales</taxon>
        <taxon>Bacillaceae</taxon>
        <taxon>Bacillus</taxon>
        <taxon>Bacillus cereus group</taxon>
    </lineage>
</organism>
<sequence length="61" mass="6961">MNKMGLQNKIEAEIQILMSLVERYKQSKEPNAASMVVAYEYGLQALTEVYEASKQTEMSPF</sequence>
<dbReference type="AlphaFoldDB" id="A0A654AST6"/>
<gene>
    <name evidence="1" type="ORF">BACI71_60075</name>
</gene>
<accession>A0A654AST6</accession>
<proteinExistence type="predicted"/>
<dbReference type="Proteomes" id="UP000437562">
    <property type="component" value="Unassembled WGS sequence"/>
</dbReference>
<reference evidence="1 2" key="1">
    <citation type="submission" date="2019-10" db="EMBL/GenBank/DDBJ databases">
        <authorList>
            <person name="Karimi E."/>
        </authorList>
    </citation>
    <scope>NUCLEOTIDE SEQUENCE [LARGE SCALE GENOMIC DNA]</scope>
    <source>
        <strain evidence="1">Bacillus sp. 71</strain>
    </source>
</reference>
<dbReference type="EMBL" id="CABWMC010000031">
    <property type="protein sequence ID" value="VXC70883.1"/>
    <property type="molecule type" value="Genomic_DNA"/>
</dbReference>
<evidence type="ECO:0000313" key="2">
    <source>
        <dbReference type="Proteomes" id="UP000437562"/>
    </source>
</evidence>
<name>A0A654AST6_BACMY</name>
<evidence type="ECO:0000313" key="1">
    <source>
        <dbReference type="EMBL" id="VXC70883.1"/>
    </source>
</evidence>
<protein>
    <submittedName>
        <fullName evidence="1">Uncharacterized protein</fullName>
    </submittedName>
</protein>